<protein>
    <submittedName>
        <fullName evidence="1">Uncharacterized protein</fullName>
    </submittedName>
</protein>
<dbReference type="EMBL" id="LQZF01000145">
    <property type="protein sequence ID" value="KXU12565.1"/>
    <property type="molecule type" value="Genomic_DNA"/>
</dbReference>
<dbReference type="Proteomes" id="UP000072578">
    <property type="component" value="Unassembled WGS sequence"/>
</dbReference>
<evidence type="ECO:0000313" key="2">
    <source>
        <dbReference type="Proteomes" id="UP000072578"/>
    </source>
</evidence>
<comment type="caution">
    <text evidence="1">The sequence shown here is derived from an EMBL/GenBank/DDBJ whole genome shotgun (WGS) entry which is preliminary data.</text>
</comment>
<gene>
    <name evidence="1" type="ORF">SINDD18_01503</name>
</gene>
<evidence type="ECO:0000313" key="1">
    <source>
        <dbReference type="EMBL" id="KXU12565.1"/>
    </source>
</evidence>
<organism evidence="1 2">
    <name type="scientific">Streptococcus infantis</name>
    <dbReference type="NCBI Taxonomy" id="68892"/>
    <lineage>
        <taxon>Bacteria</taxon>
        <taxon>Bacillati</taxon>
        <taxon>Bacillota</taxon>
        <taxon>Bacilli</taxon>
        <taxon>Lactobacillales</taxon>
        <taxon>Streptococcaceae</taxon>
        <taxon>Streptococcus</taxon>
    </lineage>
</organism>
<sequence length="265" mass="31124">MLNFLRKLFGSIQGSKSVIDYKGYKNKFTNYMNMVEGCSKNEDRVKTAQNLLMVVVEYLNFDEAIQAVETNHEAQDNSLIEEIYNKIVYEIDLTIDEIICRSIHPDDAKYYKNKTIREQGPIEIMVKELPILLNPWNSNRIITNLDTINNQNPFDGDRYSYNIENHYVYPMDIVICNGANHSQFAARMINKGNTVIKEVRDYSVLYEHVYFDGKDYRNKEGHLIISLDYNKKVIFYSGVIFELGRFLLDADYHRFKETRKTALDF</sequence>
<reference evidence="1 2" key="1">
    <citation type="submission" date="2016-01" db="EMBL/GenBank/DDBJ databases">
        <title>Highly variable Streptococcus oralis are common among viridans streptococci isolated from primates.</title>
        <authorList>
            <person name="Denapaite D."/>
            <person name="Rieger M."/>
            <person name="Koendgen S."/>
            <person name="Brueckner R."/>
            <person name="Ochigava I."/>
            <person name="Kappeler P."/>
            <person name="Maetz-Rensing K."/>
            <person name="Leendertz F."/>
            <person name="Hakenbeck R."/>
        </authorList>
    </citation>
    <scope>NUCLEOTIDE SEQUENCE [LARGE SCALE GENOMIC DNA]</scope>
    <source>
        <strain evidence="1 2">DD18</strain>
    </source>
</reference>
<dbReference type="AlphaFoldDB" id="A0A139RD49"/>
<proteinExistence type="predicted"/>
<dbReference type="InterPro" id="IPR046556">
    <property type="entry name" value="DUF6710"/>
</dbReference>
<dbReference type="PATRIC" id="fig|68892.8.peg.1644"/>
<dbReference type="Pfam" id="PF20457">
    <property type="entry name" value="DUF6710"/>
    <property type="match status" value="1"/>
</dbReference>
<name>A0A139RD49_9STRE</name>
<dbReference type="RefSeq" id="WP_061863731.1">
    <property type="nucleotide sequence ID" value="NZ_KQ970822.1"/>
</dbReference>
<accession>A0A139RD49</accession>